<dbReference type="EMBL" id="CM020620">
    <property type="protein sequence ID" value="KAK1870344.1"/>
    <property type="molecule type" value="Genomic_DNA"/>
</dbReference>
<evidence type="ECO:0000313" key="1">
    <source>
        <dbReference type="EMBL" id="KAK1870344.1"/>
    </source>
</evidence>
<dbReference type="Proteomes" id="UP000798662">
    <property type="component" value="Chromosome 3"/>
</dbReference>
<organism evidence="1 2">
    <name type="scientific">Pyropia yezoensis</name>
    <name type="common">Susabi-nori</name>
    <name type="synonym">Porphyra yezoensis</name>
    <dbReference type="NCBI Taxonomy" id="2788"/>
    <lineage>
        <taxon>Eukaryota</taxon>
        <taxon>Rhodophyta</taxon>
        <taxon>Bangiophyceae</taxon>
        <taxon>Bangiales</taxon>
        <taxon>Bangiaceae</taxon>
        <taxon>Pyropia</taxon>
    </lineage>
</organism>
<gene>
    <name evidence="1" type="ORF">I4F81_012806</name>
</gene>
<sequence>MWVQAVRLRSRLSGPTPHDDLVLTYALPSRIAEALSPAAATALLHQLTLMDVLRAHASGSAVVEPSRLLILHAQNGLGNRLRVLASGLAMARASLRVPLLVWERDAHMGAHYGQLFEEGHPSSGGVGTLFSSLVVVDRFPAWCDVATAAAEAPDAFTAFNHMDKELGGGHSARPAIAANSAVLRRRHIYVKSAYVLAASPPLRVAAINAEARLLKPVAAVRRLMATRVPAGLDRMVGVHVRSRRLARDSAAVDASCEYSVSSAATTDGWRNASQAPAFAAEMAAVAAAAPATHFFVAVDDAALADALADAFPGRTHGLTRSCDDRGPGCMRYALVDMLALARTRVLLGSNWSSFTEMAGRLAPSGQVVRLSGVHFGRRRLYWRDRLAAVAADVWRLVGRRLASPPTAALYSGCRQRLESGGTAAA</sequence>
<reference evidence="1" key="1">
    <citation type="submission" date="2019-11" db="EMBL/GenBank/DDBJ databases">
        <title>Nori genome reveals adaptations in red seaweeds to the harsh intertidal environment.</title>
        <authorList>
            <person name="Wang D."/>
            <person name="Mao Y."/>
        </authorList>
    </citation>
    <scope>NUCLEOTIDE SEQUENCE</scope>
    <source>
        <tissue evidence="1">Gametophyte</tissue>
    </source>
</reference>
<protein>
    <submittedName>
        <fullName evidence="1">Uncharacterized protein</fullName>
    </submittedName>
</protein>
<keyword evidence="2" id="KW-1185">Reference proteome</keyword>
<proteinExistence type="predicted"/>
<name>A0ACC3CJL8_PYRYE</name>
<evidence type="ECO:0000313" key="2">
    <source>
        <dbReference type="Proteomes" id="UP000798662"/>
    </source>
</evidence>
<comment type="caution">
    <text evidence="1">The sequence shown here is derived from an EMBL/GenBank/DDBJ whole genome shotgun (WGS) entry which is preliminary data.</text>
</comment>
<accession>A0ACC3CJL8</accession>